<dbReference type="EMBL" id="SUNJ01005675">
    <property type="protein sequence ID" value="TPP63431.1"/>
    <property type="molecule type" value="Genomic_DNA"/>
</dbReference>
<dbReference type="Proteomes" id="UP000316759">
    <property type="component" value="Unassembled WGS sequence"/>
</dbReference>
<comment type="caution">
    <text evidence="4">The sequence shown here is derived from an EMBL/GenBank/DDBJ whole genome shotgun (WGS) entry which is preliminary data.</text>
</comment>
<evidence type="ECO:0000313" key="4">
    <source>
        <dbReference type="EMBL" id="TPP63431.1"/>
    </source>
</evidence>
<feature type="compositionally biased region" description="Low complexity" evidence="2">
    <location>
        <begin position="727"/>
        <end position="737"/>
    </location>
</feature>
<sequence length="925" mass="101305">MQNTKTEVSSSVDTTPLNYQPSSERTTGASDFEVAIEATAVGDDSGSLGSLADAKLAEMDPSQSNGNVEETSDLTTEEHRHAESDSGSVGSEPLHPTQIESASISRLQSPLQSRTTGAKGNAVAAADIHALLDSFAPTGNTTLIAEIPQSKSLPKPRDSSPELIDQNSAQGDSEPPKEKPTFDLDMETHDVYHTDPVAQSGPNVHGLKNGDSNDDNVDDMSARNRGRISSKEPMPSLSPGLHAPSRQQLEPAIRPQRIQHNRSVPFIWPYLVPLLLLLSVSLYLLSSFLLGLACGFAIVYCFFVLRHMILGDNSLLRGTKCPVSGSPLGPYCCSLHSQLTRGVGIKGLCWPIYAPALPPLGPARDLPQLRDLQSLTVPHMSDEDPRSSAACGPLGVGLGFKLNKNERPVYKGWMNETSSYDAQTHHVSQTHSVFVTLDGTQLRLQRPRRNIARRSMWNEELPTTSALRFHQQRIFDLVHARVTLLPTGLVSKRLWSKKYPISITIPKKLHGASGSRQSLSSSTSVPNVISACIVSPSTPTRTDTATSPLNIIHSHRCSPTPADVPNVVDDFTIISQHDVSTETLYLFGRTCREKETWYARLRAASLGIPLLWTPQLLPPFISDLIVVGIDLGTELPVIRRIGRPFLDAHGLWFELDVAYTGGFSVALETNVNLMRWNQKSRESNMLADDLSSISPPSTTQTDQNMNSFMRRSNRLGAFLSEEEDSADSTTDSDTVVEPVQPLVGGNNNPSASSLRRSSGSGRLPSSSPGLVNLSGRNIEEDRTISADSPLTLPAALPSRRRLIRIVDRITRSTYFQRAVDNKLVQRGMELLSNTPIVLEAEIQMLTGTLLINIPPPPSDRLWYGFRPNPQLRLKARPRVGEKAVTMSRILEWIEKRVALEFQRLIVLPNMDDISIPLLLSDISAG</sequence>
<keyword evidence="5" id="KW-1185">Reference proteome</keyword>
<dbReference type="PANTHER" id="PTHR13466">
    <property type="entry name" value="TEX2 PROTEIN-RELATED"/>
    <property type="match status" value="1"/>
</dbReference>
<feature type="region of interest" description="Disordered" evidence="2">
    <location>
        <begin position="721"/>
        <end position="773"/>
    </location>
</feature>
<evidence type="ECO:0000256" key="3">
    <source>
        <dbReference type="SAM" id="Phobius"/>
    </source>
</evidence>
<dbReference type="GO" id="GO:0008289">
    <property type="term" value="F:lipid binding"/>
    <property type="evidence" value="ECO:0007669"/>
    <property type="project" value="TreeGrafter"/>
</dbReference>
<dbReference type="PANTHER" id="PTHR13466:SF0">
    <property type="entry name" value="SMP-LTD DOMAIN-CONTAINING PROTEIN"/>
    <property type="match status" value="1"/>
</dbReference>
<feature type="compositionally biased region" description="Low complexity" evidence="2">
    <location>
        <begin position="746"/>
        <end position="770"/>
    </location>
</feature>
<evidence type="ECO:0000256" key="1">
    <source>
        <dbReference type="ARBA" id="ARBA00004586"/>
    </source>
</evidence>
<keyword evidence="3" id="KW-1133">Transmembrane helix</keyword>
<dbReference type="AlphaFoldDB" id="A0A504YT97"/>
<reference evidence="4 5" key="1">
    <citation type="submission" date="2019-04" db="EMBL/GenBank/DDBJ databases">
        <title>Annotation for the trematode Fasciola gigantica.</title>
        <authorList>
            <person name="Choi Y.-J."/>
        </authorList>
    </citation>
    <scope>NUCLEOTIDE SEQUENCE [LARGE SCALE GENOMIC DNA]</scope>
    <source>
        <strain evidence="4">Uganda_cow_1</strain>
    </source>
</reference>
<organism evidence="4 5">
    <name type="scientific">Fasciola gigantica</name>
    <name type="common">Giant liver fluke</name>
    <dbReference type="NCBI Taxonomy" id="46835"/>
    <lineage>
        <taxon>Eukaryota</taxon>
        <taxon>Metazoa</taxon>
        <taxon>Spiralia</taxon>
        <taxon>Lophotrochozoa</taxon>
        <taxon>Platyhelminthes</taxon>
        <taxon>Trematoda</taxon>
        <taxon>Digenea</taxon>
        <taxon>Plagiorchiida</taxon>
        <taxon>Echinostomata</taxon>
        <taxon>Echinostomatoidea</taxon>
        <taxon>Fasciolidae</taxon>
        <taxon>Fasciola</taxon>
    </lineage>
</organism>
<feature type="region of interest" description="Disordered" evidence="2">
    <location>
        <begin position="143"/>
        <end position="244"/>
    </location>
</feature>
<keyword evidence="3" id="KW-0472">Membrane</keyword>
<proteinExistence type="predicted"/>
<keyword evidence="3" id="KW-0812">Transmembrane</keyword>
<feature type="compositionally biased region" description="Polar residues" evidence="2">
    <location>
        <begin position="1"/>
        <end position="29"/>
    </location>
</feature>
<feature type="compositionally biased region" description="Polar residues" evidence="2">
    <location>
        <begin position="98"/>
        <end position="118"/>
    </location>
</feature>
<dbReference type="STRING" id="46835.A0A504YT97"/>
<name>A0A504YT97_FASGI</name>
<protein>
    <submittedName>
        <fullName evidence="4">Testis-expressed sequence 2 protein</fullName>
    </submittedName>
</protein>
<feature type="transmembrane region" description="Helical" evidence="3">
    <location>
        <begin position="290"/>
        <end position="310"/>
    </location>
</feature>
<accession>A0A504YT97</accession>
<gene>
    <name evidence="4" type="ORF">FGIG_09572</name>
</gene>
<evidence type="ECO:0000313" key="5">
    <source>
        <dbReference type="Proteomes" id="UP000316759"/>
    </source>
</evidence>
<feature type="compositionally biased region" description="Basic and acidic residues" evidence="2">
    <location>
        <begin position="174"/>
        <end position="193"/>
    </location>
</feature>
<dbReference type="GO" id="GO:0005789">
    <property type="term" value="C:endoplasmic reticulum membrane"/>
    <property type="evidence" value="ECO:0007669"/>
    <property type="project" value="UniProtKB-SubCell"/>
</dbReference>
<evidence type="ECO:0000256" key="2">
    <source>
        <dbReference type="SAM" id="MobiDB-lite"/>
    </source>
</evidence>
<comment type="subcellular location">
    <subcellularLocation>
        <location evidence="1">Endoplasmic reticulum membrane</location>
    </subcellularLocation>
</comment>
<dbReference type="CDD" id="cd21675">
    <property type="entry name" value="SMP_TEX2"/>
    <property type="match status" value="1"/>
</dbReference>
<feature type="transmembrane region" description="Helical" evidence="3">
    <location>
        <begin position="264"/>
        <end position="284"/>
    </location>
</feature>
<feature type="region of interest" description="Disordered" evidence="2">
    <location>
        <begin position="1"/>
        <end position="122"/>
    </location>
</feature>
<dbReference type="OrthoDB" id="26740at2759"/>